<dbReference type="Pfam" id="PF13291">
    <property type="entry name" value="ACT_4"/>
    <property type="match status" value="1"/>
</dbReference>
<dbReference type="Gene3D" id="3.10.20.30">
    <property type="match status" value="1"/>
</dbReference>
<dbReference type="SUPFAM" id="SSF81301">
    <property type="entry name" value="Nucleotidyltransferase"/>
    <property type="match status" value="1"/>
</dbReference>
<dbReference type="HOGENOM" id="CLU_012300_3_0_0"/>
<sequence length="760" mass="85897">MKPSQQYGSSSQPMAQERGIRALMESFIGRMPEDHRVSSVRVPLQELWGKASKYMDRQDLMKLGEALVFAANAHRDQRRHSGEPYVVHSISVAAILADMELDVDTLCAALLHDVLEDTEIGKEEMQSRFGEDVVTMVDGVTKLGKLAFKSMEDYQAENLRKMFLVMAKDIRVVLIKLADRLHNMRTLQAHRRDKQITIAKETLEIYAPLAHRLGIYNVKRELEDLCFKILEPEIYYEIRRRVRKKLPEREAIIKQALDVLQQKLKEEGIEASLSGRPKHFYSIYEKMRRKNLSLEQLYDLLALRVVVGTVAECYQVLGLVHTIWKPIPGQFDDYIANPKSNMYQSLHTTVLGPSGEPLEVQIRTWEMHWLAEYGIAAHWHYKEGKRRVDQIDQKLSWIRQVLESQQEGSPSEFLDNLKTDVLTSEVLVFTPKGDVVSLPNGSTPIDFAYAIHTEVGHKCVGAMVNGRIVPMDYKLSNGDIVRVLTSPQGKPSRDWLKIARSNRTRNKIKSYFRQQDRAEREERLERGKDLLSKELLRRIPSASVTLDMIMPQLNQLAHDMGYSSGEDLILAVGSGNHTASGVLSRVSLDKFEREKSEERENLQEVTIVPSQPLRKEVDAEIVVEGAEGVLVSLAQCCRPVPGDPITGSVTKSRGITVHRADCPNVKSKDRDKLVNVYWGKPKTKYVARILAEGFDRPGLFSDVTSAISVMDGSLVGVKANVIGNAKARMILEVMVNDLEHLYRIMGKIGLVNGISGVTRG</sequence>
<dbReference type="SMART" id="SM00954">
    <property type="entry name" value="RelA_SpoT"/>
    <property type="match status" value="1"/>
</dbReference>
<comment type="similarity">
    <text evidence="2">Belongs to the relA/spoT family.</text>
</comment>
<dbReference type="Gene3D" id="3.30.70.260">
    <property type="match status" value="1"/>
</dbReference>
<dbReference type="Pfam" id="PF19296">
    <property type="entry name" value="RelA_AH_RIS"/>
    <property type="match status" value="1"/>
</dbReference>
<dbReference type="CDD" id="cd04876">
    <property type="entry name" value="ACT_RelA-SpoT"/>
    <property type="match status" value="1"/>
</dbReference>
<feature type="domain" description="HD" evidence="4">
    <location>
        <begin position="85"/>
        <end position="184"/>
    </location>
</feature>
<dbReference type="PROSITE" id="PS51880">
    <property type="entry name" value="TGS"/>
    <property type="match status" value="1"/>
</dbReference>
<dbReference type="CDD" id="cd01668">
    <property type="entry name" value="TGS_RSH"/>
    <property type="match status" value="1"/>
</dbReference>
<dbReference type="InterPro" id="IPR004095">
    <property type="entry name" value="TGS"/>
</dbReference>
<dbReference type="SUPFAM" id="SSF109604">
    <property type="entry name" value="HD-domain/PDEase-like"/>
    <property type="match status" value="1"/>
</dbReference>
<dbReference type="InterPro" id="IPR003607">
    <property type="entry name" value="HD/PDEase_dom"/>
</dbReference>
<comment type="pathway">
    <text evidence="1">Purine metabolism.</text>
</comment>
<dbReference type="PANTHER" id="PTHR21262">
    <property type="entry name" value="GUANOSINE-3',5'-BIS DIPHOSPHATE 3'-PYROPHOSPHOHYDROLASE"/>
    <property type="match status" value="1"/>
</dbReference>
<dbReference type="FunFam" id="3.30.460.10:FF:000001">
    <property type="entry name" value="GTP pyrophosphokinase RelA"/>
    <property type="match status" value="1"/>
</dbReference>
<protein>
    <submittedName>
        <fullName evidence="6">(P)ppGpp synthetase, RelA/SpoT family</fullName>
    </submittedName>
</protein>
<dbReference type="Pfam" id="PF04607">
    <property type="entry name" value="RelA_SpoT"/>
    <property type="match status" value="1"/>
</dbReference>
<reference evidence="6 7" key="1">
    <citation type="submission" date="2011-10" db="EMBL/GenBank/DDBJ databases">
        <title>The Noncontiguous Finished genome of Thermanaerovibrio velox DSM 12556.</title>
        <authorList>
            <consortium name="US DOE Joint Genome Institute (JGI-PGF)"/>
            <person name="Lucas S."/>
            <person name="Copeland A."/>
            <person name="Lapidus A."/>
            <person name="Glavina del Rio T."/>
            <person name="Dalin E."/>
            <person name="Tice H."/>
            <person name="Bruce D."/>
            <person name="Goodwin L."/>
            <person name="Pitluck S."/>
            <person name="Peters L."/>
            <person name="Mikhailova N."/>
            <person name="Teshima H."/>
            <person name="Kyrpides N."/>
            <person name="Mavromatis K."/>
            <person name="Ivanova N."/>
            <person name="Markowitz V."/>
            <person name="Cheng J.-F."/>
            <person name="Hugenholtz P."/>
            <person name="Woyke T."/>
            <person name="Wu D."/>
            <person name="Spring S."/>
            <person name="Brambilla E.-M."/>
            <person name="Klenk H.-P."/>
            <person name="Eisen J.A."/>
        </authorList>
    </citation>
    <scope>NUCLEOTIDE SEQUENCE [LARGE SCALE GENOMIC DNA]</scope>
    <source>
        <strain evidence="6 7">DSM 12556</strain>
    </source>
</reference>
<comment type="function">
    <text evidence="2">In eubacteria ppGpp (guanosine 3'-diphosphate 5'-diphosphate) is a mediator of the stringent response that coordinates a variety of cellular activities in response to changes in nutritional abundance.</text>
</comment>
<dbReference type="SMART" id="SM00471">
    <property type="entry name" value="HDc"/>
    <property type="match status" value="1"/>
</dbReference>
<evidence type="ECO:0000259" key="5">
    <source>
        <dbReference type="PROSITE" id="PS51880"/>
    </source>
</evidence>
<evidence type="ECO:0000256" key="1">
    <source>
        <dbReference type="ARBA" id="ARBA00025704"/>
    </source>
</evidence>
<feature type="domain" description="TGS" evidence="5">
    <location>
        <begin position="424"/>
        <end position="485"/>
    </location>
</feature>
<organism evidence="6 7">
    <name type="scientific">Thermanaerovibrio velox DSM 12556</name>
    <dbReference type="NCBI Taxonomy" id="926567"/>
    <lineage>
        <taxon>Bacteria</taxon>
        <taxon>Thermotogati</taxon>
        <taxon>Synergistota</taxon>
        <taxon>Synergistia</taxon>
        <taxon>Synergistales</taxon>
        <taxon>Synergistaceae</taxon>
        <taxon>Thermanaerovibrio</taxon>
    </lineage>
</organism>
<evidence type="ECO:0000259" key="4">
    <source>
        <dbReference type="PROSITE" id="PS51831"/>
    </source>
</evidence>
<dbReference type="PROSITE" id="PS51671">
    <property type="entry name" value="ACT"/>
    <property type="match status" value="1"/>
</dbReference>
<dbReference type="FunFam" id="3.10.20.30:FF:000002">
    <property type="entry name" value="GTP pyrophosphokinase (RelA/SpoT)"/>
    <property type="match status" value="1"/>
</dbReference>
<dbReference type="eggNOG" id="COG0317">
    <property type="taxonomic scope" value="Bacteria"/>
</dbReference>
<dbReference type="GO" id="GO:0015969">
    <property type="term" value="P:guanosine tetraphosphate metabolic process"/>
    <property type="evidence" value="ECO:0007669"/>
    <property type="project" value="InterPro"/>
</dbReference>
<dbReference type="Pfam" id="PF02824">
    <property type="entry name" value="TGS"/>
    <property type="match status" value="1"/>
</dbReference>
<keyword evidence="7" id="KW-1185">Reference proteome</keyword>
<dbReference type="InterPro" id="IPR033655">
    <property type="entry name" value="TGS_RelA/SpoT"/>
</dbReference>
<dbReference type="InterPro" id="IPR006674">
    <property type="entry name" value="HD_domain"/>
</dbReference>
<name>H0UQF7_9BACT</name>
<dbReference type="NCBIfam" id="TIGR00691">
    <property type="entry name" value="spoT_relA"/>
    <property type="match status" value="1"/>
</dbReference>
<dbReference type="InterPro" id="IPR045865">
    <property type="entry name" value="ACT-like_dom_sf"/>
</dbReference>
<dbReference type="InterPro" id="IPR045600">
    <property type="entry name" value="RelA/SpoT_AH_RIS"/>
</dbReference>
<dbReference type="Proteomes" id="UP000005730">
    <property type="component" value="Chromosome"/>
</dbReference>
<dbReference type="FunFam" id="1.10.3210.10:FF:000001">
    <property type="entry name" value="GTP pyrophosphokinase RelA"/>
    <property type="match status" value="1"/>
</dbReference>
<dbReference type="CDD" id="cd05399">
    <property type="entry name" value="NT_Rel-Spo_like"/>
    <property type="match status" value="1"/>
</dbReference>
<accession>H0UQF7</accession>
<dbReference type="GO" id="GO:0005886">
    <property type="term" value="C:plasma membrane"/>
    <property type="evidence" value="ECO:0007669"/>
    <property type="project" value="TreeGrafter"/>
</dbReference>
<dbReference type="InterPro" id="IPR004811">
    <property type="entry name" value="RelA/Spo_fam"/>
</dbReference>
<dbReference type="SUPFAM" id="SSF55021">
    <property type="entry name" value="ACT-like"/>
    <property type="match status" value="1"/>
</dbReference>
<dbReference type="Pfam" id="PF13328">
    <property type="entry name" value="HD_4"/>
    <property type="match status" value="1"/>
</dbReference>
<dbReference type="InterPro" id="IPR002912">
    <property type="entry name" value="ACT_dom"/>
</dbReference>
<feature type="domain" description="ACT" evidence="3">
    <location>
        <begin position="688"/>
        <end position="760"/>
    </location>
</feature>
<dbReference type="InterPro" id="IPR007685">
    <property type="entry name" value="RelA_SpoT"/>
</dbReference>
<dbReference type="SUPFAM" id="SSF81271">
    <property type="entry name" value="TGS-like"/>
    <property type="match status" value="1"/>
</dbReference>
<dbReference type="PANTHER" id="PTHR21262:SF31">
    <property type="entry name" value="GTP PYROPHOSPHOKINASE"/>
    <property type="match status" value="1"/>
</dbReference>
<dbReference type="Gene3D" id="3.30.460.10">
    <property type="entry name" value="Beta Polymerase, domain 2"/>
    <property type="match status" value="1"/>
</dbReference>
<dbReference type="InterPro" id="IPR012676">
    <property type="entry name" value="TGS-like"/>
</dbReference>
<dbReference type="CDD" id="cd00077">
    <property type="entry name" value="HDc"/>
    <property type="match status" value="1"/>
</dbReference>
<dbReference type="InterPro" id="IPR012675">
    <property type="entry name" value="Beta-grasp_dom_sf"/>
</dbReference>
<gene>
    <name evidence="6" type="ORF">TheveDRAFT_0550</name>
</gene>
<dbReference type="AlphaFoldDB" id="H0UQF7"/>
<dbReference type="PROSITE" id="PS51831">
    <property type="entry name" value="HD"/>
    <property type="match status" value="1"/>
</dbReference>
<evidence type="ECO:0000256" key="2">
    <source>
        <dbReference type="RuleBase" id="RU003847"/>
    </source>
</evidence>
<evidence type="ECO:0000313" key="7">
    <source>
        <dbReference type="Proteomes" id="UP000005730"/>
    </source>
</evidence>
<proteinExistence type="inferred from homology"/>
<dbReference type="InterPro" id="IPR043519">
    <property type="entry name" value="NT_sf"/>
</dbReference>
<evidence type="ECO:0000259" key="3">
    <source>
        <dbReference type="PROSITE" id="PS51671"/>
    </source>
</evidence>
<dbReference type="EMBL" id="CM001377">
    <property type="protein sequence ID" value="EHM09711.1"/>
    <property type="molecule type" value="Genomic_DNA"/>
</dbReference>
<dbReference type="STRING" id="926567.TheveDRAFT_0550"/>
<dbReference type="Gene3D" id="1.10.3210.10">
    <property type="entry name" value="Hypothetical protein af1432"/>
    <property type="match status" value="1"/>
</dbReference>
<evidence type="ECO:0000313" key="6">
    <source>
        <dbReference type="EMBL" id="EHM09711.1"/>
    </source>
</evidence>